<accession>R1ELA3</accession>
<feature type="compositionally biased region" description="Low complexity" evidence="1">
    <location>
        <begin position="40"/>
        <end position="59"/>
    </location>
</feature>
<dbReference type="Proteomes" id="UP000013521">
    <property type="component" value="Unassembled WGS sequence"/>
</dbReference>
<evidence type="ECO:0000256" key="1">
    <source>
        <dbReference type="SAM" id="MobiDB-lite"/>
    </source>
</evidence>
<evidence type="ECO:0000313" key="2">
    <source>
        <dbReference type="EMBL" id="EOD48543.1"/>
    </source>
</evidence>
<dbReference type="KEGG" id="npa:UCRNP2_4700"/>
<name>R1ELA3_BOTPV</name>
<protein>
    <submittedName>
        <fullName evidence="2">Uncharacterized protein</fullName>
    </submittedName>
</protein>
<dbReference type="EMBL" id="KB916196">
    <property type="protein sequence ID" value="EOD48543.1"/>
    <property type="molecule type" value="Genomic_DNA"/>
</dbReference>
<sequence length="138" mass="13650">MIPYAADLSSASVAFVPAGAALALVETSATSDDAGSSVEAPGASTYTPTPTPPLAAVSTPTPPTPPMAPGAQRLAGSVTPSPSSSPLAATTVTGNTVFGDQRPIYIALSPTLTVAPDMCPQSTCEDFYVSSCGVRYGG</sequence>
<proteinExistence type="predicted"/>
<dbReference type="HOGENOM" id="CLU_1854972_0_0_1"/>
<organism evidence="2 3">
    <name type="scientific">Botryosphaeria parva (strain UCR-NP2)</name>
    <name type="common">Grapevine canker fungus</name>
    <name type="synonym">Neofusicoccum parvum</name>
    <dbReference type="NCBI Taxonomy" id="1287680"/>
    <lineage>
        <taxon>Eukaryota</taxon>
        <taxon>Fungi</taxon>
        <taxon>Dikarya</taxon>
        <taxon>Ascomycota</taxon>
        <taxon>Pezizomycotina</taxon>
        <taxon>Dothideomycetes</taxon>
        <taxon>Dothideomycetes incertae sedis</taxon>
        <taxon>Botryosphaeriales</taxon>
        <taxon>Botryosphaeriaceae</taxon>
        <taxon>Neofusicoccum</taxon>
    </lineage>
</organism>
<dbReference type="AlphaFoldDB" id="R1ELA3"/>
<feature type="region of interest" description="Disordered" evidence="1">
    <location>
        <begin position="32"/>
        <end position="88"/>
    </location>
</feature>
<reference evidence="3" key="1">
    <citation type="journal article" date="2013" name="Genome Announc.">
        <title>Draft genome sequence of Neofusicoccum parvum isolate UCR-NP2, a fungal vascular pathogen associated with grapevine cankers.</title>
        <authorList>
            <person name="Blanco-Ulate B."/>
            <person name="Rolshausen P."/>
            <person name="Cantu D."/>
        </authorList>
    </citation>
    <scope>NUCLEOTIDE SEQUENCE [LARGE SCALE GENOMIC DNA]</scope>
    <source>
        <strain evidence="3">UCR-NP2</strain>
    </source>
</reference>
<evidence type="ECO:0000313" key="3">
    <source>
        <dbReference type="Proteomes" id="UP000013521"/>
    </source>
</evidence>
<gene>
    <name evidence="2" type="ORF">UCRNP2_4700</name>
</gene>
<feature type="compositionally biased region" description="Low complexity" evidence="1">
    <location>
        <begin position="69"/>
        <end position="88"/>
    </location>
</feature>